<sequence>MNMIARFAPHHFTTSSHGNLLPNGPLPRCSTQQIVLLFPCAPRIAGTHSTPSDGGLLSQLIKPFQLLGTSMKIVRDISEWKRYHIKSSDKPTVSVLFSFSDGLGAYEKAWCLEPAPPAHLIHAINFTIPANELLRDNFECFSFLFTAQPLSCSPR</sequence>
<comment type="caution">
    <text evidence="1">The sequence shown here is derived from an EMBL/GenBank/DDBJ whole genome shotgun (WGS) entry which is preliminary data.</text>
</comment>
<reference evidence="1 2" key="1">
    <citation type="submission" date="2017-12" db="EMBL/GenBank/DDBJ databases">
        <title>Gene loss provides genomic basis for host adaptation in cereal stripe rust fungi.</title>
        <authorList>
            <person name="Xia C."/>
        </authorList>
    </citation>
    <scope>NUCLEOTIDE SEQUENCE [LARGE SCALE GENOMIC DNA]</scope>
    <source>
        <strain evidence="1 2">93TX-2</strain>
    </source>
</reference>
<organism evidence="1 2">
    <name type="scientific">Puccinia striiformis</name>
    <dbReference type="NCBI Taxonomy" id="27350"/>
    <lineage>
        <taxon>Eukaryota</taxon>
        <taxon>Fungi</taxon>
        <taxon>Dikarya</taxon>
        <taxon>Basidiomycota</taxon>
        <taxon>Pucciniomycotina</taxon>
        <taxon>Pucciniomycetes</taxon>
        <taxon>Pucciniales</taxon>
        <taxon>Pucciniaceae</taxon>
        <taxon>Puccinia</taxon>
    </lineage>
</organism>
<dbReference type="Proteomes" id="UP000238274">
    <property type="component" value="Unassembled WGS sequence"/>
</dbReference>
<gene>
    <name evidence="1" type="ORF">PSHT_13878</name>
</gene>
<dbReference type="VEuPathDB" id="FungiDB:PSHT_13878"/>
<keyword evidence="2" id="KW-1185">Reference proteome</keyword>
<protein>
    <submittedName>
        <fullName evidence="1">Uncharacterized protein</fullName>
    </submittedName>
</protein>
<reference evidence="2" key="2">
    <citation type="journal article" date="2018" name="BMC Genomics">
        <title>Genomic insights into host adaptation between the wheat stripe rust pathogen (Puccinia striiformis f. sp. tritici) and the barley stripe rust pathogen (Puccinia striiformis f. sp. hordei).</title>
        <authorList>
            <person name="Xia C."/>
            <person name="Wang M."/>
            <person name="Yin C."/>
            <person name="Cornejo O.E."/>
            <person name="Hulbert S.H."/>
            <person name="Chen X."/>
        </authorList>
    </citation>
    <scope>NUCLEOTIDE SEQUENCE [LARGE SCALE GENOMIC DNA]</scope>
    <source>
        <strain evidence="2">93TX-2</strain>
    </source>
</reference>
<dbReference type="EMBL" id="PKSM01000290">
    <property type="protein sequence ID" value="POV98745.1"/>
    <property type="molecule type" value="Genomic_DNA"/>
</dbReference>
<name>A0A2S4UN46_9BASI</name>
<evidence type="ECO:0000313" key="1">
    <source>
        <dbReference type="EMBL" id="POV98745.1"/>
    </source>
</evidence>
<accession>A0A2S4UN46</accession>
<evidence type="ECO:0000313" key="2">
    <source>
        <dbReference type="Proteomes" id="UP000238274"/>
    </source>
</evidence>
<dbReference type="VEuPathDB" id="FungiDB:PSTT_00851"/>
<reference evidence="2" key="3">
    <citation type="journal article" date="2018" name="Mol. Plant Microbe Interact.">
        <title>Genome sequence resources for the wheat stripe rust pathogen (Puccinia striiformis f. sp. tritici) and the barley stripe rust pathogen (Puccinia striiformis f. sp. hordei).</title>
        <authorList>
            <person name="Xia C."/>
            <person name="Wang M."/>
            <person name="Yin C."/>
            <person name="Cornejo O.E."/>
            <person name="Hulbert S.H."/>
            <person name="Chen X."/>
        </authorList>
    </citation>
    <scope>NUCLEOTIDE SEQUENCE [LARGE SCALE GENOMIC DNA]</scope>
    <source>
        <strain evidence="2">93TX-2</strain>
    </source>
</reference>
<proteinExistence type="predicted"/>